<organism evidence="1">
    <name type="scientific">Anguilla anguilla</name>
    <name type="common">European freshwater eel</name>
    <name type="synonym">Muraena anguilla</name>
    <dbReference type="NCBI Taxonomy" id="7936"/>
    <lineage>
        <taxon>Eukaryota</taxon>
        <taxon>Metazoa</taxon>
        <taxon>Chordata</taxon>
        <taxon>Craniata</taxon>
        <taxon>Vertebrata</taxon>
        <taxon>Euteleostomi</taxon>
        <taxon>Actinopterygii</taxon>
        <taxon>Neopterygii</taxon>
        <taxon>Teleostei</taxon>
        <taxon>Anguilliformes</taxon>
        <taxon>Anguillidae</taxon>
        <taxon>Anguilla</taxon>
    </lineage>
</organism>
<reference evidence="1" key="2">
    <citation type="journal article" date="2015" name="Fish Shellfish Immunol.">
        <title>Early steps in the European eel (Anguilla anguilla)-Vibrio vulnificus interaction in the gills: Role of the RtxA13 toxin.</title>
        <authorList>
            <person name="Callol A."/>
            <person name="Pajuelo D."/>
            <person name="Ebbesson L."/>
            <person name="Teles M."/>
            <person name="MacKenzie S."/>
            <person name="Amaro C."/>
        </authorList>
    </citation>
    <scope>NUCLEOTIDE SEQUENCE</scope>
</reference>
<dbReference type="AlphaFoldDB" id="A0A0E9VUI2"/>
<evidence type="ECO:0000313" key="1">
    <source>
        <dbReference type="EMBL" id="JAH81799.1"/>
    </source>
</evidence>
<sequence length="64" mass="7395">MVCLANGAIMYINDFLRDDLSCLNPINTVFLSQYNTLCTMTELTTQETESHVTHTGYQFCILWR</sequence>
<accession>A0A0E9VUI2</accession>
<protein>
    <submittedName>
        <fullName evidence="1">Uncharacterized protein</fullName>
    </submittedName>
</protein>
<name>A0A0E9VUI2_ANGAN</name>
<dbReference type="EMBL" id="GBXM01026778">
    <property type="protein sequence ID" value="JAH81799.1"/>
    <property type="molecule type" value="Transcribed_RNA"/>
</dbReference>
<reference evidence="1" key="1">
    <citation type="submission" date="2014-11" db="EMBL/GenBank/DDBJ databases">
        <authorList>
            <person name="Amaro Gonzalez C."/>
        </authorList>
    </citation>
    <scope>NUCLEOTIDE SEQUENCE</scope>
</reference>
<proteinExistence type="predicted"/>